<organism evidence="1 2">
    <name type="scientific">Pistacia atlantica</name>
    <dbReference type="NCBI Taxonomy" id="434234"/>
    <lineage>
        <taxon>Eukaryota</taxon>
        <taxon>Viridiplantae</taxon>
        <taxon>Streptophyta</taxon>
        <taxon>Embryophyta</taxon>
        <taxon>Tracheophyta</taxon>
        <taxon>Spermatophyta</taxon>
        <taxon>Magnoliopsida</taxon>
        <taxon>eudicotyledons</taxon>
        <taxon>Gunneridae</taxon>
        <taxon>Pentapetalae</taxon>
        <taxon>rosids</taxon>
        <taxon>malvids</taxon>
        <taxon>Sapindales</taxon>
        <taxon>Anacardiaceae</taxon>
        <taxon>Pistacia</taxon>
    </lineage>
</organism>
<name>A0ACC1BF18_9ROSI</name>
<dbReference type="Proteomes" id="UP001164250">
    <property type="component" value="Chromosome 5"/>
</dbReference>
<keyword evidence="2" id="KW-1185">Reference proteome</keyword>
<evidence type="ECO:0000313" key="2">
    <source>
        <dbReference type="Proteomes" id="UP001164250"/>
    </source>
</evidence>
<protein>
    <submittedName>
        <fullName evidence="1">Uncharacterized protein</fullName>
    </submittedName>
</protein>
<proteinExistence type="predicted"/>
<sequence>MATLKVPSQTPPATEDADQLQEAFEGRLGVCCTDTEQIMPLEPSQEESYLARRAVGMDRLADYNYGKSLGSCSSLDILPQVRQPERRREGIYPVSRALETELEIICDNRCSSIWYRRGDRFSTEVLTYLSMGPAKSQSKLVKSEGMRLKGREIEEWPGFKRLPEHLRRGITRHRRLRCREIGGGDVESLLDNLPKGFQKSTKTALGLKLLMKVPIFGKMDRQFLEEVCNLLKLQLYTQETVIVGKNEPFEGMHFVMGGELLSMPTERGGICWYYSDECRTWAAGFIQAAWRRYFEKKREKSVSMERNRQDEWLRSGGISSSSGASHYTSKFALNSRLVNRCNGNKLKTETTPLTQKLEESLRAEENRFLDALSMASGKPGSLQVAICVIMFAIKSLRGIRLNRIRKAKGKGIAAASVASQSNLVLF</sequence>
<evidence type="ECO:0000313" key="1">
    <source>
        <dbReference type="EMBL" id="KAJ0097543.1"/>
    </source>
</evidence>
<dbReference type="EMBL" id="CM047901">
    <property type="protein sequence ID" value="KAJ0097543.1"/>
    <property type="molecule type" value="Genomic_DNA"/>
</dbReference>
<gene>
    <name evidence="1" type="ORF">Patl1_27226</name>
</gene>
<accession>A0ACC1BF18</accession>
<reference evidence="2" key="1">
    <citation type="journal article" date="2023" name="G3 (Bethesda)">
        <title>Genome assembly and association tests identify interacting loci associated with vigor, precocity, and sex in interspecific pistachio rootstocks.</title>
        <authorList>
            <person name="Palmer W."/>
            <person name="Jacygrad E."/>
            <person name="Sagayaradj S."/>
            <person name="Cavanaugh K."/>
            <person name="Han R."/>
            <person name="Bertier L."/>
            <person name="Beede B."/>
            <person name="Kafkas S."/>
            <person name="Golino D."/>
            <person name="Preece J."/>
            <person name="Michelmore R."/>
        </authorList>
    </citation>
    <scope>NUCLEOTIDE SEQUENCE [LARGE SCALE GENOMIC DNA]</scope>
</reference>
<comment type="caution">
    <text evidence="1">The sequence shown here is derived from an EMBL/GenBank/DDBJ whole genome shotgun (WGS) entry which is preliminary data.</text>
</comment>